<sequence>MSMTRRAFGLGLVGASAAATGGYLYLRGTPLFRDPALLTGFVGGEKKAFLANPRTIDALAGAGFALNGRQAGSVEMVRAPELLAQSPDFLWPSSSVMVEIARENNVQVRRSQVVLNSPIVVYSWSNVVDGLIKAGTAARDAAGHATIDLLAFLKAVLADATWASLGVGELFGKARITATDPNLSNSGFMFAGLAANLLAGDVATPAVLGSVAGDVESLFRRMGYKSHSSGSLFEDYLAGGPGAYPMVVGYENQLVEWIIADPERWVRVAKSANRPVALYPVPTVYSAHPLLSLKPGADGLIEALTSSELQNIAWADHGFRGPLGAPGTASHPDVAAMVPERLDAITPMPEASVMLALLARLAA</sequence>
<proteinExistence type="predicted"/>
<keyword evidence="2" id="KW-1185">Reference proteome</keyword>
<accession>A0A418WAJ0</accession>
<evidence type="ECO:0000313" key="1">
    <source>
        <dbReference type="EMBL" id="RJF86968.1"/>
    </source>
</evidence>
<dbReference type="AlphaFoldDB" id="A0A418WAJ0"/>
<name>A0A418WAJ0_9PROT</name>
<reference evidence="1 2" key="1">
    <citation type="submission" date="2018-09" db="EMBL/GenBank/DDBJ databases">
        <authorList>
            <person name="Zhu H."/>
        </authorList>
    </citation>
    <scope>NUCLEOTIDE SEQUENCE [LARGE SCALE GENOMIC DNA]</scope>
    <source>
        <strain evidence="1 2">K1W22B-8</strain>
    </source>
</reference>
<protein>
    <recommendedName>
        <fullName evidence="3">Solute-binding protein</fullName>
    </recommendedName>
</protein>
<dbReference type="OrthoDB" id="5418945at2"/>
<evidence type="ECO:0000313" key="2">
    <source>
        <dbReference type="Proteomes" id="UP000284605"/>
    </source>
</evidence>
<dbReference type="Proteomes" id="UP000284605">
    <property type="component" value="Unassembled WGS sequence"/>
</dbReference>
<organism evidence="1 2">
    <name type="scientific">Oleomonas cavernae</name>
    <dbReference type="NCBI Taxonomy" id="2320859"/>
    <lineage>
        <taxon>Bacteria</taxon>
        <taxon>Pseudomonadati</taxon>
        <taxon>Pseudomonadota</taxon>
        <taxon>Alphaproteobacteria</taxon>
        <taxon>Acetobacterales</taxon>
        <taxon>Acetobacteraceae</taxon>
        <taxon>Oleomonas</taxon>
    </lineage>
</organism>
<comment type="caution">
    <text evidence="1">The sequence shown here is derived from an EMBL/GenBank/DDBJ whole genome shotgun (WGS) entry which is preliminary data.</text>
</comment>
<gene>
    <name evidence="1" type="ORF">D3874_08020</name>
</gene>
<dbReference type="RefSeq" id="WP_119777613.1">
    <property type="nucleotide sequence ID" value="NZ_QYUK01000011.1"/>
</dbReference>
<evidence type="ECO:0008006" key="3">
    <source>
        <dbReference type="Google" id="ProtNLM"/>
    </source>
</evidence>
<dbReference type="EMBL" id="QYUK01000011">
    <property type="protein sequence ID" value="RJF86968.1"/>
    <property type="molecule type" value="Genomic_DNA"/>
</dbReference>